<organism evidence="3 4">
    <name type="scientific">Kibdelosporangium philippinense</name>
    <dbReference type="NCBI Taxonomy" id="211113"/>
    <lineage>
        <taxon>Bacteria</taxon>
        <taxon>Bacillati</taxon>
        <taxon>Actinomycetota</taxon>
        <taxon>Actinomycetes</taxon>
        <taxon>Pseudonocardiales</taxon>
        <taxon>Pseudonocardiaceae</taxon>
        <taxon>Kibdelosporangium</taxon>
    </lineage>
</organism>
<name>A0ABS8ZAA2_9PSEU</name>
<feature type="region of interest" description="Disordered" evidence="1">
    <location>
        <begin position="198"/>
        <end position="217"/>
    </location>
</feature>
<sequence length="217" mass="23210">MRSRPRTLRSERWGGGQAPKPGRAKVLWAVPIVIVAFVAGFFLGRPSAGTAADSDPVAAMKKQDAQRDNEQIGTLTQQARRMHDGLLPVLEGLTTTTGTREQVTGWQKITKGYVDEFAERPSAGTAVNIARSGLASSVQQLDLAVETYAKSVDAQDKQPWLETAGRQRDAAIVTWSVAATQLDVLNVDSGRGHAHIFLPSKPGQGALTSDGSPEGPR</sequence>
<protein>
    <recommendedName>
        <fullName evidence="5">LemA family protein</fullName>
    </recommendedName>
</protein>
<evidence type="ECO:0000313" key="4">
    <source>
        <dbReference type="Proteomes" id="UP001521150"/>
    </source>
</evidence>
<evidence type="ECO:0000256" key="1">
    <source>
        <dbReference type="SAM" id="MobiDB-lite"/>
    </source>
</evidence>
<keyword evidence="4" id="KW-1185">Reference proteome</keyword>
<dbReference type="Proteomes" id="UP001521150">
    <property type="component" value="Unassembled WGS sequence"/>
</dbReference>
<evidence type="ECO:0008006" key="5">
    <source>
        <dbReference type="Google" id="ProtNLM"/>
    </source>
</evidence>
<evidence type="ECO:0000256" key="2">
    <source>
        <dbReference type="SAM" id="Phobius"/>
    </source>
</evidence>
<gene>
    <name evidence="3" type="ORF">LWC34_12965</name>
</gene>
<dbReference type="EMBL" id="JAJVCN010000001">
    <property type="protein sequence ID" value="MCE7003730.1"/>
    <property type="molecule type" value="Genomic_DNA"/>
</dbReference>
<dbReference type="RefSeq" id="WP_233725292.1">
    <property type="nucleotide sequence ID" value="NZ_JAJVCN010000001.1"/>
</dbReference>
<evidence type="ECO:0000313" key="3">
    <source>
        <dbReference type="EMBL" id="MCE7003730.1"/>
    </source>
</evidence>
<accession>A0ABS8ZAA2</accession>
<feature type="transmembrane region" description="Helical" evidence="2">
    <location>
        <begin position="26"/>
        <end position="44"/>
    </location>
</feature>
<keyword evidence="2" id="KW-0472">Membrane</keyword>
<keyword evidence="2" id="KW-0812">Transmembrane</keyword>
<keyword evidence="2" id="KW-1133">Transmembrane helix</keyword>
<feature type="region of interest" description="Disordered" evidence="1">
    <location>
        <begin position="1"/>
        <end position="20"/>
    </location>
</feature>
<comment type="caution">
    <text evidence="3">The sequence shown here is derived from an EMBL/GenBank/DDBJ whole genome shotgun (WGS) entry which is preliminary data.</text>
</comment>
<reference evidence="3 4" key="1">
    <citation type="submission" date="2021-12" db="EMBL/GenBank/DDBJ databases">
        <title>Genome sequence of Kibdelosporangium philippinense ATCC 49844.</title>
        <authorList>
            <person name="Fedorov E.A."/>
            <person name="Omeragic M."/>
            <person name="Shalygina K.F."/>
            <person name="Maclea K.S."/>
        </authorList>
    </citation>
    <scope>NUCLEOTIDE SEQUENCE [LARGE SCALE GENOMIC DNA]</scope>
    <source>
        <strain evidence="3 4">ATCC 49844</strain>
    </source>
</reference>
<proteinExistence type="predicted"/>